<dbReference type="PROSITE" id="PS50111">
    <property type="entry name" value="CHEMOTAXIS_TRANSDUC_2"/>
    <property type="match status" value="1"/>
</dbReference>
<keyword evidence="1 3" id="KW-0807">Transducer</keyword>
<dbReference type="SMART" id="SM00086">
    <property type="entry name" value="PAC"/>
    <property type="match status" value="2"/>
</dbReference>
<reference evidence="6 7" key="1">
    <citation type="submission" date="2015-12" db="EMBL/GenBank/DDBJ databases">
        <title>Genome sequence of Oceanibaculum pacificum MCCC 1A02656.</title>
        <authorList>
            <person name="Lu L."/>
            <person name="Lai Q."/>
            <person name="Shao Z."/>
            <person name="Qian P."/>
        </authorList>
    </citation>
    <scope>NUCLEOTIDE SEQUENCE [LARGE SCALE GENOMIC DNA]</scope>
    <source>
        <strain evidence="6 7">MCCC 1A02656</strain>
    </source>
</reference>
<organism evidence="6 7">
    <name type="scientific">Oceanibaculum pacificum</name>
    <dbReference type="NCBI Taxonomy" id="580166"/>
    <lineage>
        <taxon>Bacteria</taxon>
        <taxon>Pseudomonadati</taxon>
        <taxon>Pseudomonadota</taxon>
        <taxon>Alphaproteobacteria</taxon>
        <taxon>Rhodospirillales</taxon>
        <taxon>Oceanibaculaceae</taxon>
        <taxon>Oceanibaculum</taxon>
    </lineage>
</organism>
<dbReference type="Pfam" id="PF00015">
    <property type="entry name" value="MCPsignal"/>
    <property type="match status" value="1"/>
</dbReference>
<name>A0A154W3Q6_9PROT</name>
<dbReference type="AlphaFoldDB" id="A0A154W3Q6"/>
<comment type="caution">
    <text evidence="6">The sequence shown here is derived from an EMBL/GenBank/DDBJ whole genome shotgun (WGS) entry which is preliminary data.</text>
</comment>
<dbReference type="SMART" id="SM00283">
    <property type="entry name" value="MA"/>
    <property type="match status" value="1"/>
</dbReference>
<evidence type="ECO:0000259" key="4">
    <source>
        <dbReference type="PROSITE" id="PS50111"/>
    </source>
</evidence>
<dbReference type="STRING" id="580166.AUP43_08905"/>
<dbReference type="InterPro" id="IPR013655">
    <property type="entry name" value="PAS_fold_3"/>
</dbReference>
<evidence type="ECO:0000256" key="1">
    <source>
        <dbReference type="ARBA" id="ARBA00023224"/>
    </source>
</evidence>
<dbReference type="InterPro" id="IPR004090">
    <property type="entry name" value="Chemotax_Me-accpt_rcpt"/>
</dbReference>
<dbReference type="SUPFAM" id="SSF55785">
    <property type="entry name" value="PYP-like sensor domain (PAS domain)"/>
    <property type="match status" value="2"/>
</dbReference>
<accession>A0A154W3Q6</accession>
<dbReference type="GO" id="GO:0004888">
    <property type="term" value="F:transmembrane signaling receptor activity"/>
    <property type="evidence" value="ECO:0007669"/>
    <property type="project" value="InterPro"/>
</dbReference>
<feature type="domain" description="Methyl-accepting transducer" evidence="4">
    <location>
        <begin position="257"/>
        <end position="479"/>
    </location>
</feature>
<dbReference type="SMART" id="SM00091">
    <property type="entry name" value="PAS"/>
    <property type="match status" value="2"/>
</dbReference>
<dbReference type="Pfam" id="PF08447">
    <property type="entry name" value="PAS_3"/>
    <property type="match status" value="2"/>
</dbReference>
<sequence>MFGLFTRDAVACVDALSQSQAIIEFKPDGTILTANGNFLTAVGYGLEEIQGRHHALFVDPAERESAAYKAFWPSLAAGKFEAGEFRRIAKGGREIWLEASYNPVRNARGAVYKIVKYAADITARKAAAADMLGKLEAISRSQAVIEFQLDGTILGANENFLNAVGYTLAEIQGRHHSIFIDAAERDGAEYRDFWTRLAKGEYLTGQFRRIGKGGRELWLEASYNPILDASGRPHKVVKFATDISVRKRQNAELAASFETGVQTLVREVAHSAEGTERSAQTMAAAAEQSNQQSTMVAAASDQLAASVSEIGRQIADSARVIQTAVAEAQRSEQMVADLVAAAQKIGDVTQLIGEIAAQTNLLALNATIEAARAGEAGKGFAVVASEVKSLATQTARATGEIEEQIKGIQESSQVTAGAIRQIGQIIAQVNDISGAIAQAVDQQSAATGEIAANINGVTQAARETGETAASVLSTARALNDQADQLRASVDGFLVNVRAM</sequence>
<comment type="similarity">
    <text evidence="2">Belongs to the methyl-accepting chemotaxis (MCP) protein family.</text>
</comment>
<dbReference type="RefSeq" id="WP_067556100.1">
    <property type="nucleotide sequence ID" value="NZ_LPXN01000107.1"/>
</dbReference>
<dbReference type="PANTHER" id="PTHR32089">
    <property type="entry name" value="METHYL-ACCEPTING CHEMOTAXIS PROTEIN MCPB"/>
    <property type="match status" value="1"/>
</dbReference>
<evidence type="ECO:0000256" key="2">
    <source>
        <dbReference type="ARBA" id="ARBA00029447"/>
    </source>
</evidence>
<dbReference type="GO" id="GO:0016020">
    <property type="term" value="C:membrane"/>
    <property type="evidence" value="ECO:0007669"/>
    <property type="project" value="InterPro"/>
</dbReference>
<protein>
    <submittedName>
        <fullName evidence="6">Chemotaxis protein</fullName>
    </submittedName>
</protein>
<dbReference type="OrthoDB" id="9765776at2"/>
<feature type="domain" description="PAC" evidence="5">
    <location>
        <begin position="81"/>
        <end position="133"/>
    </location>
</feature>
<dbReference type="CDD" id="cd00130">
    <property type="entry name" value="PAS"/>
    <property type="match status" value="2"/>
</dbReference>
<proteinExistence type="inferred from homology"/>
<dbReference type="EMBL" id="LPXN01000107">
    <property type="protein sequence ID" value="KZD08205.1"/>
    <property type="molecule type" value="Genomic_DNA"/>
</dbReference>
<dbReference type="InterPro" id="IPR001610">
    <property type="entry name" value="PAC"/>
</dbReference>
<evidence type="ECO:0000313" key="7">
    <source>
        <dbReference type="Proteomes" id="UP000076400"/>
    </source>
</evidence>
<keyword evidence="7" id="KW-1185">Reference proteome</keyword>
<dbReference type="InterPro" id="IPR000700">
    <property type="entry name" value="PAS-assoc_C"/>
</dbReference>
<dbReference type="NCBIfam" id="TIGR00229">
    <property type="entry name" value="sensory_box"/>
    <property type="match status" value="2"/>
</dbReference>
<dbReference type="InterPro" id="IPR035965">
    <property type="entry name" value="PAS-like_dom_sf"/>
</dbReference>
<dbReference type="PRINTS" id="PR00260">
    <property type="entry name" value="CHEMTRNSDUCR"/>
</dbReference>
<dbReference type="PROSITE" id="PS50113">
    <property type="entry name" value="PAC"/>
    <property type="match status" value="2"/>
</dbReference>
<evidence type="ECO:0000259" key="5">
    <source>
        <dbReference type="PROSITE" id="PS50113"/>
    </source>
</evidence>
<evidence type="ECO:0000313" key="6">
    <source>
        <dbReference type="EMBL" id="KZD08205.1"/>
    </source>
</evidence>
<dbReference type="Gene3D" id="1.10.287.950">
    <property type="entry name" value="Methyl-accepting chemotaxis protein"/>
    <property type="match status" value="1"/>
</dbReference>
<dbReference type="Proteomes" id="UP000076400">
    <property type="component" value="Unassembled WGS sequence"/>
</dbReference>
<evidence type="ECO:0000256" key="3">
    <source>
        <dbReference type="PROSITE-ProRule" id="PRU00284"/>
    </source>
</evidence>
<dbReference type="PANTHER" id="PTHR32089:SF112">
    <property type="entry name" value="LYSOZYME-LIKE PROTEIN-RELATED"/>
    <property type="match status" value="1"/>
</dbReference>
<dbReference type="InterPro" id="IPR004089">
    <property type="entry name" value="MCPsignal_dom"/>
</dbReference>
<feature type="domain" description="PAC" evidence="5">
    <location>
        <begin position="203"/>
        <end position="255"/>
    </location>
</feature>
<gene>
    <name evidence="6" type="ORF">AUP43_08905</name>
</gene>
<dbReference type="InterPro" id="IPR000014">
    <property type="entry name" value="PAS"/>
</dbReference>
<dbReference type="GO" id="GO:0007165">
    <property type="term" value="P:signal transduction"/>
    <property type="evidence" value="ECO:0007669"/>
    <property type="project" value="UniProtKB-KW"/>
</dbReference>
<dbReference type="Gene3D" id="3.30.450.20">
    <property type="entry name" value="PAS domain"/>
    <property type="match status" value="2"/>
</dbReference>
<dbReference type="SUPFAM" id="SSF58104">
    <property type="entry name" value="Methyl-accepting chemotaxis protein (MCP) signaling domain"/>
    <property type="match status" value="1"/>
</dbReference>
<dbReference type="GO" id="GO:0006935">
    <property type="term" value="P:chemotaxis"/>
    <property type="evidence" value="ECO:0007669"/>
    <property type="project" value="InterPro"/>
</dbReference>